<sequence>MPAARRPLRRPRALRRAGAALVAGAAVLAMLPAGSSVARQHDAANPAEVPREALSCTQVSSGQLCLLITETGHRGTIKVTYQRDADQASRPGSLLYQRVAPADTNAQSTPAAPNTANTGHTGHTANTTSTAAPAPTVVASPHPETLDAGQKHEFGTATTIRPGCYRAGVVEDGYEPEWGGRICV</sequence>
<dbReference type="RefSeq" id="WP_211041890.1">
    <property type="nucleotide sequence ID" value="NZ_JAELVF020000001.1"/>
</dbReference>
<evidence type="ECO:0000256" key="2">
    <source>
        <dbReference type="SAM" id="SignalP"/>
    </source>
</evidence>
<dbReference type="EMBL" id="JAELVF020000001">
    <property type="protein sequence ID" value="MBU7598365.1"/>
    <property type="molecule type" value="Genomic_DNA"/>
</dbReference>
<feature type="region of interest" description="Disordered" evidence="1">
    <location>
        <begin position="104"/>
        <end position="154"/>
    </location>
</feature>
<feature type="chain" id="PRO_5037660006" description="Secreted protein" evidence="2">
    <location>
        <begin position="39"/>
        <end position="184"/>
    </location>
</feature>
<reference evidence="3" key="1">
    <citation type="submission" date="2021-06" db="EMBL/GenBank/DDBJ databases">
        <title>Sequencing of actinobacteria type strains.</title>
        <authorList>
            <person name="Nguyen G.-S."/>
            <person name="Wentzel A."/>
        </authorList>
    </citation>
    <scope>NUCLEOTIDE SEQUENCE</scope>
    <source>
        <strain evidence="3">P38-E01</strain>
    </source>
</reference>
<gene>
    <name evidence="3" type="ORF">JGS22_012245</name>
</gene>
<evidence type="ECO:0000313" key="3">
    <source>
        <dbReference type="EMBL" id="MBU7598365.1"/>
    </source>
</evidence>
<evidence type="ECO:0000256" key="1">
    <source>
        <dbReference type="SAM" id="MobiDB-lite"/>
    </source>
</evidence>
<evidence type="ECO:0000313" key="4">
    <source>
        <dbReference type="Proteomes" id="UP000694501"/>
    </source>
</evidence>
<evidence type="ECO:0008006" key="5">
    <source>
        <dbReference type="Google" id="ProtNLM"/>
    </source>
</evidence>
<name>A0A949JGV8_9ACTN</name>
<feature type="compositionally biased region" description="Low complexity" evidence="1">
    <location>
        <begin position="114"/>
        <end position="143"/>
    </location>
</feature>
<protein>
    <recommendedName>
        <fullName evidence="5">Secreted protein</fullName>
    </recommendedName>
</protein>
<accession>A0A949JGV8</accession>
<comment type="caution">
    <text evidence="3">The sequence shown here is derived from an EMBL/GenBank/DDBJ whole genome shotgun (WGS) entry which is preliminary data.</text>
</comment>
<keyword evidence="2" id="KW-0732">Signal</keyword>
<dbReference type="Proteomes" id="UP000694501">
    <property type="component" value="Unassembled WGS sequence"/>
</dbReference>
<feature type="signal peptide" evidence="2">
    <location>
        <begin position="1"/>
        <end position="38"/>
    </location>
</feature>
<keyword evidence="4" id="KW-1185">Reference proteome</keyword>
<proteinExistence type="predicted"/>
<organism evidence="3 4">
    <name type="scientific">Streptomyces tardus</name>
    <dbReference type="NCBI Taxonomy" id="2780544"/>
    <lineage>
        <taxon>Bacteria</taxon>
        <taxon>Bacillati</taxon>
        <taxon>Actinomycetota</taxon>
        <taxon>Actinomycetes</taxon>
        <taxon>Kitasatosporales</taxon>
        <taxon>Streptomycetaceae</taxon>
        <taxon>Streptomyces</taxon>
    </lineage>
</organism>
<dbReference type="AlphaFoldDB" id="A0A949JGV8"/>